<feature type="domain" description="Glycosyl transferase family 28 C-terminal" evidence="2">
    <location>
        <begin position="249"/>
        <end position="378"/>
    </location>
</feature>
<accession>A0A523BHR4</accession>
<dbReference type="Pfam" id="PF04101">
    <property type="entry name" value="Glyco_tran_28_C"/>
    <property type="match status" value="1"/>
</dbReference>
<dbReference type="Gene3D" id="3.40.50.2000">
    <property type="entry name" value="Glycogen Phosphorylase B"/>
    <property type="match status" value="1"/>
</dbReference>
<evidence type="ECO:0000256" key="1">
    <source>
        <dbReference type="ARBA" id="ARBA00006962"/>
    </source>
</evidence>
<protein>
    <recommendedName>
        <fullName evidence="2">Glycosyl transferase family 28 C-terminal domain-containing protein</fullName>
    </recommendedName>
</protein>
<dbReference type="GO" id="GO:0016758">
    <property type="term" value="F:hexosyltransferase activity"/>
    <property type="evidence" value="ECO:0007669"/>
    <property type="project" value="InterPro"/>
</dbReference>
<dbReference type="AlphaFoldDB" id="A0A523BHR4"/>
<proteinExistence type="inferred from homology"/>
<dbReference type="PANTHER" id="PTHR21015">
    <property type="entry name" value="UDP-N-ACETYLGLUCOSAMINE--N-ACETYLMURAMYL-(PENTAPEPTIDE) PYROPHOSPHORYL-UNDECAPRENOL N-ACETYLGLUCOSAMINE TRANSFERASE 1"/>
    <property type="match status" value="1"/>
</dbReference>
<evidence type="ECO:0000313" key="3">
    <source>
        <dbReference type="EMBL" id="TDA40040.1"/>
    </source>
</evidence>
<sequence>MDDKMRLYFAPCGIGLGHAGRCIAIANMFKNNAKILFSSYNEAVNYIRRENFDVEKVPEIYFYEKIDGTFDLKRSLSAGPKIIINFLRQIGAEIHLMEHFKPNVVISDSRLSSIIAARTMGFKSILILHQLRIMIPHIKPIDKKIKQKIKDHAERFILETLGSLWNLSDMILVPDFPPPFTIAKYNVVPSNRYLNKLKLIGPIIPKYPWELPPKDEIRKELREKLGIDDSPLIFIAMSGTLTEKKYITEKLIKILQDFPQTYNVVLSRGITDNNNVNRISKINEKIIICDWVDDRYKLLKACDLLITRGGHNTVSEAIYYGKPMIIIPTPAHSEHQGIAKSAVNMKIAKCIQQYNLSKENLLSSINEILNSSGALLRVKELENFASKFNALKTIYEIINKTI</sequence>
<dbReference type="EMBL" id="QNVI01000016">
    <property type="protein sequence ID" value="TDA40040.1"/>
    <property type="molecule type" value="Genomic_DNA"/>
</dbReference>
<comment type="caution">
    <text evidence="3">The sequence shown here is derived from an EMBL/GenBank/DDBJ whole genome shotgun (WGS) entry which is preliminary data.</text>
</comment>
<evidence type="ECO:0000259" key="2">
    <source>
        <dbReference type="Pfam" id="PF04101"/>
    </source>
</evidence>
<dbReference type="Proteomes" id="UP000317265">
    <property type="component" value="Unassembled WGS sequence"/>
</dbReference>
<comment type="similarity">
    <text evidence="1">Belongs to the glycosyltransferase 28 family.</text>
</comment>
<evidence type="ECO:0000313" key="4">
    <source>
        <dbReference type="Proteomes" id="UP000317265"/>
    </source>
</evidence>
<reference evidence="3 4" key="1">
    <citation type="journal article" date="2019" name="Nat. Microbiol.">
        <title>Expanding anaerobic alkane metabolism in the domain of Archaea.</title>
        <authorList>
            <person name="Wang Y."/>
            <person name="Wegener G."/>
            <person name="Hou J."/>
            <person name="Wang F."/>
            <person name="Xiao X."/>
        </authorList>
    </citation>
    <scope>NUCLEOTIDE SEQUENCE [LARGE SCALE GENOMIC DNA]</scope>
    <source>
        <strain evidence="3">WYZ-LMO11</strain>
    </source>
</reference>
<dbReference type="SUPFAM" id="SSF53756">
    <property type="entry name" value="UDP-Glycosyltransferase/glycogen phosphorylase"/>
    <property type="match status" value="1"/>
</dbReference>
<gene>
    <name evidence="3" type="ORF">DSO09_01555</name>
</gene>
<dbReference type="InterPro" id="IPR007235">
    <property type="entry name" value="Glyco_trans_28_C"/>
</dbReference>
<name>A0A523BHR4_9CREN</name>
<organism evidence="3 4">
    <name type="scientific">Thermoproteota archaeon</name>
    <dbReference type="NCBI Taxonomy" id="2056631"/>
    <lineage>
        <taxon>Archaea</taxon>
        <taxon>Thermoproteota</taxon>
    </lineage>
</organism>
<dbReference type="PANTHER" id="PTHR21015:SF22">
    <property type="entry name" value="GLYCOSYLTRANSFERASE"/>
    <property type="match status" value="1"/>
</dbReference>